<sequence length="208" mass="23573">MDSMLERRSQFTSCIVDEIIYAIGGRQSQQQVSISLASVEYFDVTLRSWKKGAPLPNPVFGHAATVLDNNIYVSGGLAGNHASILSHNSNYSPDHHRENKQRCAKLGCYKQKMGKEGIHDNCKIRTSDGSCEWIHIRITRNYDPNSDNWTRLRPLLHGSFNYGMVAMPVWESARVRREEVERRTGADSQDCFGIRYEERSLERGGPAP</sequence>
<dbReference type="PANTHER" id="PTHR45632:SF8">
    <property type="entry name" value="KELCH-LIKE PROTEIN 34"/>
    <property type="match status" value="1"/>
</dbReference>
<gene>
    <name evidence="2" type="ORF">WMY93_029548</name>
</gene>
<dbReference type="Gene3D" id="2.120.10.80">
    <property type="entry name" value="Kelch-type beta propeller"/>
    <property type="match status" value="1"/>
</dbReference>
<dbReference type="SUPFAM" id="SSF117281">
    <property type="entry name" value="Kelch motif"/>
    <property type="match status" value="1"/>
</dbReference>
<organism evidence="2 3">
    <name type="scientific">Mugilogobius chulae</name>
    <name type="common">yellowstripe goby</name>
    <dbReference type="NCBI Taxonomy" id="88201"/>
    <lineage>
        <taxon>Eukaryota</taxon>
        <taxon>Metazoa</taxon>
        <taxon>Chordata</taxon>
        <taxon>Craniata</taxon>
        <taxon>Vertebrata</taxon>
        <taxon>Euteleostomi</taxon>
        <taxon>Actinopterygii</taxon>
        <taxon>Neopterygii</taxon>
        <taxon>Teleostei</taxon>
        <taxon>Neoteleostei</taxon>
        <taxon>Acanthomorphata</taxon>
        <taxon>Gobiaria</taxon>
        <taxon>Gobiiformes</taxon>
        <taxon>Gobioidei</taxon>
        <taxon>Gobiidae</taxon>
        <taxon>Gobionellinae</taxon>
        <taxon>Mugilogobius</taxon>
    </lineage>
</organism>
<dbReference type="InterPro" id="IPR006652">
    <property type="entry name" value="Kelch_1"/>
</dbReference>
<evidence type="ECO:0000313" key="2">
    <source>
        <dbReference type="EMBL" id="KAK7881139.1"/>
    </source>
</evidence>
<dbReference type="PANTHER" id="PTHR45632">
    <property type="entry name" value="LD33804P"/>
    <property type="match status" value="1"/>
</dbReference>
<name>A0AAW0MPA0_9GOBI</name>
<dbReference type="Pfam" id="PF01344">
    <property type="entry name" value="Kelch_1"/>
    <property type="match status" value="1"/>
</dbReference>
<dbReference type="EMBL" id="JBBPFD010000022">
    <property type="protein sequence ID" value="KAK7881139.1"/>
    <property type="molecule type" value="Genomic_DNA"/>
</dbReference>
<dbReference type="InterPro" id="IPR015915">
    <property type="entry name" value="Kelch-typ_b-propeller"/>
</dbReference>
<dbReference type="AlphaFoldDB" id="A0AAW0MPA0"/>
<keyword evidence="1" id="KW-0880">Kelch repeat</keyword>
<comment type="caution">
    <text evidence="2">The sequence shown here is derived from an EMBL/GenBank/DDBJ whole genome shotgun (WGS) entry which is preliminary data.</text>
</comment>
<evidence type="ECO:0000256" key="1">
    <source>
        <dbReference type="ARBA" id="ARBA00022441"/>
    </source>
</evidence>
<dbReference type="Proteomes" id="UP001460270">
    <property type="component" value="Unassembled WGS sequence"/>
</dbReference>
<keyword evidence="3" id="KW-1185">Reference proteome</keyword>
<dbReference type="SMART" id="SM00612">
    <property type="entry name" value="Kelch"/>
    <property type="match status" value="1"/>
</dbReference>
<protein>
    <submittedName>
        <fullName evidence="2">Uncharacterized protein</fullName>
    </submittedName>
</protein>
<proteinExistence type="predicted"/>
<evidence type="ECO:0000313" key="3">
    <source>
        <dbReference type="Proteomes" id="UP001460270"/>
    </source>
</evidence>
<accession>A0AAW0MPA0</accession>
<reference evidence="3" key="1">
    <citation type="submission" date="2024-04" db="EMBL/GenBank/DDBJ databases">
        <title>Salinicola lusitanus LLJ914,a marine bacterium isolated from the Okinawa Trough.</title>
        <authorList>
            <person name="Li J."/>
        </authorList>
    </citation>
    <scope>NUCLEOTIDE SEQUENCE [LARGE SCALE GENOMIC DNA]</scope>
</reference>